<proteinExistence type="inferred from homology"/>
<dbReference type="AlphaFoldDB" id="A0A4R7CC24"/>
<dbReference type="Pfam" id="PF13458">
    <property type="entry name" value="Peripla_BP_6"/>
    <property type="match status" value="1"/>
</dbReference>
<keyword evidence="3" id="KW-0029">Amino-acid transport</keyword>
<evidence type="ECO:0000256" key="1">
    <source>
        <dbReference type="ARBA" id="ARBA00010062"/>
    </source>
</evidence>
<dbReference type="OrthoDB" id="7237299at2"/>
<name>A0A4R7CC24_9HYPH</name>
<dbReference type="RefSeq" id="WP_133769851.1">
    <property type="nucleotide sequence ID" value="NZ_SNZR01000011.1"/>
</dbReference>
<organism evidence="5 6">
    <name type="scientific">Enterovirga rhinocerotis</name>
    <dbReference type="NCBI Taxonomy" id="1339210"/>
    <lineage>
        <taxon>Bacteria</taxon>
        <taxon>Pseudomonadati</taxon>
        <taxon>Pseudomonadota</taxon>
        <taxon>Alphaproteobacteria</taxon>
        <taxon>Hyphomicrobiales</taxon>
        <taxon>Methylobacteriaceae</taxon>
        <taxon>Enterovirga</taxon>
    </lineage>
</organism>
<comment type="caution">
    <text evidence="5">The sequence shown here is derived from an EMBL/GenBank/DDBJ whole genome shotgun (WGS) entry which is preliminary data.</text>
</comment>
<evidence type="ECO:0000313" key="5">
    <source>
        <dbReference type="EMBL" id="TDR95005.1"/>
    </source>
</evidence>
<dbReference type="Proteomes" id="UP000295122">
    <property type="component" value="Unassembled WGS sequence"/>
</dbReference>
<gene>
    <name evidence="5" type="ORF">EV668_2297</name>
</gene>
<evidence type="ECO:0000259" key="4">
    <source>
        <dbReference type="Pfam" id="PF13458"/>
    </source>
</evidence>
<dbReference type="InterPro" id="IPR028082">
    <property type="entry name" value="Peripla_BP_I"/>
</dbReference>
<accession>A0A4R7CC24</accession>
<keyword evidence="3" id="KW-0813">Transport</keyword>
<comment type="similarity">
    <text evidence="1">Belongs to the leucine-binding protein family.</text>
</comment>
<evidence type="ECO:0000256" key="3">
    <source>
        <dbReference type="ARBA" id="ARBA00022970"/>
    </source>
</evidence>
<keyword evidence="6" id="KW-1185">Reference proteome</keyword>
<reference evidence="5 6" key="1">
    <citation type="submission" date="2019-03" db="EMBL/GenBank/DDBJ databases">
        <title>Genomic Encyclopedia of Type Strains, Phase IV (KMG-IV): sequencing the most valuable type-strain genomes for metagenomic binning, comparative biology and taxonomic classification.</title>
        <authorList>
            <person name="Goeker M."/>
        </authorList>
    </citation>
    <scope>NUCLEOTIDE SEQUENCE [LARGE SCALE GENOMIC DNA]</scope>
    <source>
        <strain evidence="5 6">DSM 25903</strain>
    </source>
</reference>
<feature type="domain" description="Leucine-binding protein" evidence="4">
    <location>
        <begin position="32"/>
        <end position="370"/>
    </location>
</feature>
<dbReference type="InterPro" id="IPR051010">
    <property type="entry name" value="BCAA_transport"/>
</dbReference>
<dbReference type="EMBL" id="SNZR01000011">
    <property type="protein sequence ID" value="TDR95005.1"/>
    <property type="molecule type" value="Genomic_DNA"/>
</dbReference>
<dbReference type="PROSITE" id="PS51318">
    <property type="entry name" value="TAT"/>
    <property type="match status" value="1"/>
</dbReference>
<dbReference type="PANTHER" id="PTHR30483:SF6">
    <property type="entry name" value="PERIPLASMIC BINDING PROTEIN OF ABC TRANSPORTER FOR NATURAL AMINO ACIDS"/>
    <property type="match status" value="1"/>
</dbReference>
<dbReference type="GO" id="GO:0006865">
    <property type="term" value="P:amino acid transport"/>
    <property type="evidence" value="ECO:0007669"/>
    <property type="project" value="UniProtKB-KW"/>
</dbReference>
<sequence>MIPVSRRTLLAGTSALAAAPLIRPARAQTPVIKLGVLNDQSGIYSDDTGMTSVACVRQAVEDFKAEGFKVEVVYADHQNKPDIGSNIVRQWLDREGVDAVVDAPTSSVALAINQICRDKNKVHLNSGAATTDLTGSQCTPNTIHWTYDTYMLSKSTGGAVVKSGGDSWYFITADYAFGQQLQRDTAKVVQASGGKVLGSSAYPFPGTSDFSSFLLQAQASGAKVLGLANSGQDTINCIKQANEFGLKMRIAALLFYNSNVHGLGQEMSRGMVMTESFYWDLNDRTRAFMKRLLSQKPKQYPNMVQAGCYGVTLHYLKAVASLGVAAAKADGRAAVARMKEMPTDDDAFGKGQIRADGRKLHPSYLFEAKAPGENKGEWDLLKLVATTPPEEAFKPLSEGGCSLVK</sequence>
<protein>
    <submittedName>
        <fullName evidence="5">Amino acid/amide ABC transporter substrate-binding protein (HAAT family)</fullName>
    </submittedName>
</protein>
<keyword evidence="2" id="KW-0732">Signal</keyword>
<dbReference type="PANTHER" id="PTHR30483">
    <property type="entry name" value="LEUCINE-SPECIFIC-BINDING PROTEIN"/>
    <property type="match status" value="1"/>
</dbReference>
<evidence type="ECO:0000256" key="2">
    <source>
        <dbReference type="ARBA" id="ARBA00022729"/>
    </source>
</evidence>
<dbReference type="InterPro" id="IPR006311">
    <property type="entry name" value="TAT_signal"/>
</dbReference>
<dbReference type="InterPro" id="IPR028081">
    <property type="entry name" value="Leu-bd"/>
</dbReference>
<dbReference type="Gene3D" id="3.40.50.2300">
    <property type="match status" value="2"/>
</dbReference>
<evidence type="ECO:0000313" key="6">
    <source>
        <dbReference type="Proteomes" id="UP000295122"/>
    </source>
</evidence>
<dbReference type="CDD" id="cd06327">
    <property type="entry name" value="PBP1_SBP-like"/>
    <property type="match status" value="1"/>
</dbReference>
<dbReference type="SUPFAM" id="SSF53822">
    <property type="entry name" value="Periplasmic binding protein-like I"/>
    <property type="match status" value="1"/>
</dbReference>